<dbReference type="AlphaFoldDB" id="A0A850NH17"/>
<dbReference type="Proteomes" id="UP000558089">
    <property type="component" value="Unassembled WGS sequence"/>
</dbReference>
<dbReference type="EMBL" id="WYET01000002">
    <property type="protein sequence ID" value="NVN17725.1"/>
    <property type="molecule type" value="Genomic_DNA"/>
</dbReference>
<keyword evidence="2" id="KW-1185">Reference proteome</keyword>
<organism evidence="1 2">
    <name type="scientific">Flagellimonas chongwuensis</name>
    <dbReference type="NCBI Taxonomy" id="2697365"/>
    <lineage>
        <taxon>Bacteria</taxon>
        <taxon>Pseudomonadati</taxon>
        <taxon>Bacteroidota</taxon>
        <taxon>Flavobacteriia</taxon>
        <taxon>Flavobacteriales</taxon>
        <taxon>Flavobacteriaceae</taxon>
        <taxon>Flagellimonas</taxon>
    </lineage>
</organism>
<dbReference type="Pfam" id="PF20201">
    <property type="entry name" value="DUF6563"/>
    <property type="match status" value="1"/>
</dbReference>
<gene>
    <name evidence="1" type="ORF">GUA46_05170</name>
</gene>
<reference evidence="1 2" key="1">
    <citation type="submission" date="2020-01" db="EMBL/GenBank/DDBJ databases">
        <title>Draft Genome Analysis of Muricauda sp. HICW Isolated from coastal seawater of PR China.</title>
        <authorList>
            <person name="Chen M.-X."/>
        </authorList>
    </citation>
    <scope>NUCLEOTIDE SEQUENCE [LARGE SCALE GENOMIC DNA]</scope>
    <source>
        <strain evidence="1 2">HICW</strain>
    </source>
</reference>
<evidence type="ECO:0000313" key="2">
    <source>
        <dbReference type="Proteomes" id="UP000558089"/>
    </source>
</evidence>
<sequence>MRNVFSLLVFVLFYNVAFSQIETYPKGGYANLQGVLEKTPCSDFNVEIERRSKGKIKMVAGNDYQLNPIDKSVKKKFLKNELYAYSDGDSLLLNCKKYEIQFWYSMIEAENDDYFLFRAGLPSNFERYGLEASNLPYMFGGIIAGISAAKRALIRLPYILDKEKDEVYIVSEENILEYIGDNQGLKEQFANELEKGDVDTLMRYLTEWVNSSK</sequence>
<dbReference type="RefSeq" id="WP_176619609.1">
    <property type="nucleotide sequence ID" value="NZ_WYET01000002.1"/>
</dbReference>
<comment type="caution">
    <text evidence="1">The sequence shown here is derived from an EMBL/GenBank/DDBJ whole genome shotgun (WGS) entry which is preliminary data.</text>
</comment>
<proteinExistence type="predicted"/>
<accession>A0A850NH17</accession>
<protein>
    <submittedName>
        <fullName evidence="1">Uncharacterized protein</fullName>
    </submittedName>
</protein>
<dbReference type="InterPro" id="IPR046693">
    <property type="entry name" value="DUF6563"/>
</dbReference>
<evidence type="ECO:0000313" key="1">
    <source>
        <dbReference type="EMBL" id="NVN17725.1"/>
    </source>
</evidence>
<name>A0A850NH17_9FLAO</name>